<gene>
    <name evidence="1" type="ORF">GCM10017643_14880</name>
</gene>
<comment type="caution">
    <text evidence="1">The sequence shown here is derived from an EMBL/GenBank/DDBJ whole genome shotgun (WGS) entry which is preliminary data.</text>
</comment>
<evidence type="ECO:0000313" key="1">
    <source>
        <dbReference type="EMBL" id="GLK71373.1"/>
    </source>
</evidence>
<organism evidence="1 2">
    <name type="scientific">Ancylobacter dichloromethanicus</name>
    <dbReference type="NCBI Taxonomy" id="518825"/>
    <lineage>
        <taxon>Bacteria</taxon>
        <taxon>Pseudomonadati</taxon>
        <taxon>Pseudomonadota</taxon>
        <taxon>Alphaproteobacteria</taxon>
        <taxon>Hyphomicrobiales</taxon>
        <taxon>Xanthobacteraceae</taxon>
        <taxon>Ancylobacter</taxon>
    </lineage>
</organism>
<dbReference type="Proteomes" id="UP001143370">
    <property type="component" value="Unassembled WGS sequence"/>
</dbReference>
<evidence type="ECO:0000313" key="2">
    <source>
        <dbReference type="Proteomes" id="UP001143370"/>
    </source>
</evidence>
<name>A0A9W6J7W3_9HYPH</name>
<sequence length="101" mass="10862">MRLRGVARGANLGAGMEIMGMCRQLVDREPDGFLPSDRTHVVHVPKLISSVAEGNATTQVRKGKGLRAIPAIHVAKKRSKCLILGEGQYRAIGSAPAPWHP</sequence>
<keyword evidence="2" id="KW-1185">Reference proteome</keyword>
<reference evidence="1" key="2">
    <citation type="submission" date="2023-01" db="EMBL/GenBank/DDBJ databases">
        <authorList>
            <person name="Sun Q."/>
            <person name="Evtushenko L."/>
        </authorList>
    </citation>
    <scope>NUCLEOTIDE SEQUENCE</scope>
    <source>
        <strain evidence="1">VKM B-2484</strain>
    </source>
</reference>
<protein>
    <submittedName>
        <fullName evidence="1">Uncharacterized protein</fullName>
    </submittedName>
</protein>
<accession>A0A9W6J7W3</accession>
<reference evidence="1" key="1">
    <citation type="journal article" date="2014" name="Int. J. Syst. Evol. Microbiol.">
        <title>Complete genome sequence of Corynebacterium casei LMG S-19264T (=DSM 44701T), isolated from a smear-ripened cheese.</title>
        <authorList>
            <consortium name="US DOE Joint Genome Institute (JGI-PGF)"/>
            <person name="Walter F."/>
            <person name="Albersmeier A."/>
            <person name="Kalinowski J."/>
            <person name="Ruckert C."/>
        </authorList>
    </citation>
    <scope>NUCLEOTIDE SEQUENCE</scope>
    <source>
        <strain evidence="1">VKM B-2484</strain>
    </source>
</reference>
<dbReference type="EMBL" id="BSFJ01000005">
    <property type="protein sequence ID" value="GLK71373.1"/>
    <property type="molecule type" value="Genomic_DNA"/>
</dbReference>
<proteinExistence type="predicted"/>
<dbReference type="AlphaFoldDB" id="A0A9W6J7W3"/>